<dbReference type="InterPro" id="IPR047654">
    <property type="entry name" value="IS1634_transpos"/>
</dbReference>
<protein>
    <submittedName>
        <fullName evidence="3">IS1634-like element ISAs25 family transposase</fullName>
    </submittedName>
</protein>
<dbReference type="PANTHER" id="PTHR34614:SF2">
    <property type="entry name" value="TRANSPOSASE IS4-LIKE DOMAIN-CONTAINING PROTEIN"/>
    <property type="match status" value="1"/>
</dbReference>
<dbReference type="GO" id="GO:0006313">
    <property type="term" value="P:DNA transposition"/>
    <property type="evidence" value="ECO:0007669"/>
    <property type="project" value="InterPro"/>
</dbReference>
<dbReference type="Pfam" id="PF14104">
    <property type="entry name" value="DUF4277"/>
    <property type="match status" value="1"/>
</dbReference>
<organism evidence="3 4">
    <name type="scientific">Aeromonas media</name>
    <dbReference type="NCBI Taxonomy" id="651"/>
    <lineage>
        <taxon>Bacteria</taxon>
        <taxon>Pseudomonadati</taxon>
        <taxon>Pseudomonadota</taxon>
        <taxon>Gammaproteobacteria</taxon>
        <taxon>Aeromonadales</taxon>
        <taxon>Aeromonadaceae</taxon>
        <taxon>Aeromonas</taxon>
    </lineage>
</organism>
<evidence type="ECO:0000313" key="4">
    <source>
        <dbReference type="Proteomes" id="UP000463871"/>
    </source>
</evidence>
<dbReference type="InterPro" id="IPR025457">
    <property type="entry name" value="DUF4277"/>
</dbReference>
<gene>
    <name evidence="3" type="ORF">GWI30_17625</name>
</gene>
<dbReference type="InterPro" id="IPR002559">
    <property type="entry name" value="Transposase_11"/>
</dbReference>
<name>A0AAE6SKM6_AERME</name>
<dbReference type="InterPro" id="IPR012337">
    <property type="entry name" value="RNaseH-like_sf"/>
</dbReference>
<dbReference type="GO" id="GO:0004803">
    <property type="term" value="F:transposase activity"/>
    <property type="evidence" value="ECO:0007669"/>
    <property type="project" value="InterPro"/>
</dbReference>
<evidence type="ECO:0000313" key="3">
    <source>
        <dbReference type="EMBL" id="QHQ52491.1"/>
    </source>
</evidence>
<dbReference type="AlphaFoldDB" id="A0AAE6SKM6"/>
<dbReference type="EMBL" id="CP047962">
    <property type="protein sequence ID" value="QHQ52491.1"/>
    <property type="molecule type" value="Genomic_DNA"/>
</dbReference>
<feature type="domain" description="DUF4277" evidence="2">
    <location>
        <begin position="7"/>
        <end position="113"/>
    </location>
</feature>
<dbReference type="RefSeq" id="WP_161507506.1">
    <property type="nucleotide sequence ID" value="NZ_CAWPID010000001.1"/>
</dbReference>
<dbReference type="SUPFAM" id="SSF53098">
    <property type="entry name" value="Ribonuclease H-like"/>
    <property type="match status" value="1"/>
</dbReference>
<feature type="domain" description="Transposase IS4-like" evidence="1">
    <location>
        <begin position="156"/>
        <end position="459"/>
    </location>
</feature>
<dbReference type="GO" id="GO:0003677">
    <property type="term" value="F:DNA binding"/>
    <property type="evidence" value="ECO:0007669"/>
    <property type="project" value="InterPro"/>
</dbReference>
<dbReference type="Proteomes" id="UP000463871">
    <property type="component" value="Chromosome"/>
</dbReference>
<dbReference type="Pfam" id="PF01609">
    <property type="entry name" value="DDE_Tnp_1"/>
    <property type="match status" value="1"/>
</dbReference>
<dbReference type="PANTHER" id="PTHR34614">
    <property type="match status" value="1"/>
</dbReference>
<dbReference type="NCBIfam" id="NF033559">
    <property type="entry name" value="transpos_IS1634"/>
    <property type="match status" value="1"/>
</dbReference>
<accession>A0AAE6SKM6</accession>
<sequence>MAAPAISIRNLDHLGLVAALCQELGIARMIDALLPKTPPFKVSHGEALVAMIVNGLGFHSSTLHMFPQFFANKPVERLIGPGICADDLNDDVLGRCLDALFEADVSALYQVMAAQVVERLGLKSTAVHLDITSFHVDGAYDCADGDLVGKLQLVRGYSRDHRPELNQVILELICENQAGLPVYMQALSGNSNDTKAFAQTVRRHLSSLKAAQECRYLVGDAALYCADTLQLLAQQQQLFVTRVPVTLNEAKQAVATIGAQPLTALGNGYHGRWQHANYAGVAQRWLLVRSEQASHREQQTLAKNLLKDSTRELKAFAKLCARRFACEADAQAELSCFTASLMLLQLDAEVVGEPVYTGRGRPKRGEEPIGHQFQITGLAATSLACVEEARNQTGVFILATNDHSDTLTMAELLATYKAQQNVERGFRFLKSPEFLTSSLYLKKPERIEALLMVMTCSLMIYAALEHRIRQGLVEQNRSVADMKKKPTQQPTARWIFLRFGGIHEYRLGEAPPQVTELIPIGLNIRSVLSNLGYKVTSPAPHRQ</sequence>
<evidence type="ECO:0000259" key="1">
    <source>
        <dbReference type="Pfam" id="PF01609"/>
    </source>
</evidence>
<evidence type="ECO:0000259" key="2">
    <source>
        <dbReference type="Pfam" id="PF14104"/>
    </source>
</evidence>
<proteinExistence type="predicted"/>
<reference evidence="3 4" key="1">
    <citation type="submission" date="2020-01" db="EMBL/GenBank/DDBJ databases">
        <title>Complete genome of Aeromonas media MC64.</title>
        <authorList>
            <person name="Cao G."/>
            <person name="Fu J."/>
            <person name="Zhong C."/>
        </authorList>
    </citation>
    <scope>NUCLEOTIDE SEQUENCE [LARGE SCALE GENOMIC DNA]</scope>
    <source>
        <strain evidence="3 4">MC64</strain>
    </source>
</reference>